<keyword evidence="4" id="KW-1185">Reference proteome</keyword>
<evidence type="ECO:0000313" key="3">
    <source>
        <dbReference type="EMBL" id="KAK1687294.1"/>
    </source>
</evidence>
<accession>A0AAJ0EU76</accession>
<feature type="compositionally biased region" description="Polar residues" evidence="1">
    <location>
        <begin position="146"/>
        <end position="162"/>
    </location>
</feature>
<comment type="caution">
    <text evidence="3">The sequence shown here is derived from an EMBL/GenBank/DDBJ whole genome shotgun (WGS) entry which is preliminary data.</text>
</comment>
<dbReference type="GeneID" id="85463801"/>
<feature type="signal peptide" evidence="2">
    <location>
        <begin position="1"/>
        <end position="15"/>
    </location>
</feature>
<dbReference type="AlphaFoldDB" id="A0AAJ0EU76"/>
<keyword evidence="2" id="KW-0732">Signal</keyword>
<evidence type="ECO:0000313" key="4">
    <source>
        <dbReference type="Proteomes" id="UP001224890"/>
    </source>
</evidence>
<feature type="region of interest" description="Disordered" evidence="1">
    <location>
        <begin position="53"/>
        <end position="92"/>
    </location>
</feature>
<dbReference type="EMBL" id="JAHMHR010000015">
    <property type="protein sequence ID" value="KAK1687294.1"/>
    <property type="molecule type" value="Genomic_DNA"/>
</dbReference>
<dbReference type="RefSeq" id="XP_060430989.1">
    <property type="nucleotide sequence ID" value="XM_060579275.1"/>
</dbReference>
<organism evidence="3 4">
    <name type="scientific">Colletotrichum godetiae</name>
    <dbReference type="NCBI Taxonomy" id="1209918"/>
    <lineage>
        <taxon>Eukaryota</taxon>
        <taxon>Fungi</taxon>
        <taxon>Dikarya</taxon>
        <taxon>Ascomycota</taxon>
        <taxon>Pezizomycotina</taxon>
        <taxon>Sordariomycetes</taxon>
        <taxon>Hypocreomycetidae</taxon>
        <taxon>Glomerellales</taxon>
        <taxon>Glomerellaceae</taxon>
        <taxon>Colletotrichum</taxon>
        <taxon>Colletotrichum acutatum species complex</taxon>
    </lineage>
</organism>
<feature type="chain" id="PRO_5042465589" evidence="2">
    <location>
        <begin position="16"/>
        <end position="270"/>
    </location>
</feature>
<protein>
    <submittedName>
        <fullName evidence="3">Uncharacterized protein</fullName>
    </submittedName>
</protein>
<evidence type="ECO:0000256" key="2">
    <source>
        <dbReference type="SAM" id="SignalP"/>
    </source>
</evidence>
<gene>
    <name evidence="3" type="ORF">BDP55DRAFT_727252</name>
</gene>
<feature type="region of interest" description="Disordered" evidence="1">
    <location>
        <begin position="128"/>
        <end position="164"/>
    </location>
</feature>
<sequence>MHPQLLSLFAGLTLAAPHLGPRDDGCGGIVSSAVPITVTVVSPVQTVTVSTNNENASSDTYHTAIPTGSPGSPPVSSSGISETPHGASPWSNNTALPKATFTVILGLPSPSPILPTASAAPLVQQSGVGEQAASSSQSTSTKSGSIIANTASSPQNSGGLIQSSSSLAAAAPTETGGVAPTTITTVIPITQASQSGSSAPLETANSLSAVTGNASANASANAPSQTSQSVQSQTPVQVSASTGSQAASSFSVTKMFLVFILLAVEGFFIC</sequence>
<name>A0AAJ0EU76_9PEZI</name>
<feature type="compositionally biased region" description="Low complexity" evidence="1">
    <location>
        <begin position="68"/>
        <end position="81"/>
    </location>
</feature>
<reference evidence="3" key="1">
    <citation type="submission" date="2021-06" db="EMBL/GenBank/DDBJ databases">
        <title>Comparative genomics, transcriptomics and evolutionary studies reveal genomic signatures of adaptation to plant cell wall in hemibiotrophic fungi.</title>
        <authorList>
            <consortium name="DOE Joint Genome Institute"/>
            <person name="Baroncelli R."/>
            <person name="Diaz J.F."/>
            <person name="Benocci T."/>
            <person name="Peng M."/>
            <person name="Battaglia E."/>
            <person name="Haridas S."/>
            <person name="Andreopoulos W."/>
            <person name="Labutti K."/>
            <person name="Pangilinan J."/>
            <person name="Floch G.L."/>
            <person name="Makela M.R."/>
            <person name="Henrissat B."/>
            <person name="Grigoriev I.V."/>
            <person name="Crouch J.A."/>
            <person name="De Vries R.P."/>
            <person name="Sukno S.A."/>
            <person name="Thon M.R."/>
        </authorList>
    </citation>
    <scope>NUCLEOTIDE SEQUENCE</scope>
    <source>
        <strain evidence="3">CBS 193.32</strain>
    </source>
</reference>
<feature type="compositionally biased region" description="Low complexity" evidence="1">
    <location>
        <begin position="131"/>
        <end position="145"/>
    </location>
</feature>
<evidence type="ECO:0000256" key="1">
    <source>
        <dbReference type="SAM" id="MobiDB-lite"/>
    </source>
</evidence>
<proteinExistence type="predicted"/>
<dbReference type="Proteomes" id="UP001224890">
    <property type="component" value="Unassembled WGS sequence"/>
</dbReference>